<dbReference type="InterPro" id="IPR026780">
    <property type="entry name" value="PNRC1/2"/>
</dbReference>
<feature type="compositionally biased region" description="Polar residues" evidence="1">
    <location>
        <begin position="67"/>
        <end position="85"/>
    </location>
</feature>
<evidence type="ECO:0000256" key="1">
    <source>
        <dbReference type="SAM" id="MobiDB-lite"/>
    </source>
</evidence>
<protein>
    <submittedName>
        <fullName evidence="2">Proline-rich nuclear receptor coactivator 2 B</fullName>
    </submittedName>
</protein>
<feature type="region of interest" description="Disordered" evidence="1">
    <location>
        <begin position="1"/>
        <end position="93"/>
    </location>
</feature>
<dbReference type="PANTHER" id="PTHR15405">
    <property type="entry name" value="PROLINE-RICH NUCLEAR RECEPTOR COACTIVATOR"/>
    <property type="match status" value="1"/>
</dbReference>
<sequence>MERNSFVPINADNEVRLSPMNPHHKKQKRNKPPSGRNHGHRKTPSPQKEIKILQRRSPPLSDVGSPNVGTTGNHANFRQSPQRLSPNGRPMPADKSVTYNAQRQLNLRPGVAAMESNDANCYAGARFHSPPTPDFLPKPPTHWMTCATSAQQMSIHLKGLLKVQA</sequence>
<accession>A0A6F9DPR5</accession>
<evidence type="ECO:0000313" key="2">
    <source>
        <dbReference type="EMBL" id="CAB3264988.1"/>
    </source>
</evidence>
<name>A0A6F9DPR5_9ASCI</name>
<dbReference type="AlphaFoldDB" id="A0A6F9DPR5"/>
<reference evidence="2" key="1">
    <citation type="submission" date="2020-04" db="EMBL/GenBank/DDBJ databases">
        <authorList>
            <person name="Neveu A P."/>
        </authorList>
    </citation>
    <scope>NUCLEOTIDE SEQUENCE</scope>
    <source>
        <tissue evidence="2">Whole embryo</tissue>
    </source>
</reference>
<keyword evidence="2" id="KW-0675">Receptor</keyword>
<feature type="compositionally biased region" description="Basic residues" evidence="1">
    <location>
        <begin position="22"/>
        <end position="43"/>
    </location>
</feature>
<gene>
    <name evidence="2" type="primary">Pnrc2</name>
</gene>
<dbReference type="EMBL" id="LR789126">
    <property type="protein sequence ID" value="CAB3264988.1"/>
    <property type="molecule type" value="mRNA"/>
</dbReference>
<organism evidence="2">
    <name type="scientific">Phallusia mammillata</name>
    <dbReference type="NCBI Taxonomy" id="59560"/>
    <lineage>
        <taxon>Eukaryota</taxon>
        <taxon>Metazoa</taxon>
        <taxon>Chordata</taxon>
        <taxon>Tunicata</taxon>
        <taxon>Ascidiacea</taxon>
        <taxon>Phlebobranchia</taxon>
        <taxon>Ascidiidae</taxon>
        <taxon>Phallusia</taxon>
    </lineage>
</organism>
<proteinExistence type="evidence at transcript level"/>